<evidence type="ECO:0000313" key="2">
    <source>
        <dbReference type="Proteomes" id="UP000614350"/>
    </source>
</evidence>
<proteinExistence type="predicted"/>
<dbReference type="EMBL" id="JACSEA010000016">
    <property type="protein sequence ID" value="KAF7384226.1"/>
    <property type="molecule type" value="Genomic_DNA"/>
</dbReference>
<keyword evidence="2" id="KW-1185">Reference proteome</keyword>
<name>A0A834JEM0_VESVU</name>
<sequence>MEHRIFLQVIKPNVGAIITVGYNFRTYKRADSFQKSRQTQPFALKSPERTNVDYALAKEIRTWWRPGST</sequence>
<evidence type="ECO:0000313" key="1">
    <source>
        <dbReference type="EMBL" id="KAF7384226.1"/>
    </source>
</evidence>
<reference evidence="1" key="1">
    <citation type="journal article" date="2020" name="G3 (Bethesda)">
        <title>High-Quality Assemblies for Three Invasive Social Wasps from the &lt;i&gt;Vespula&lt;/i&gt; Genus.</title>
        <authorList>
            <person name="Harrop T.W.R."/>
            <person name="Guhlin J."/>
            <person name="McLaughlin G.M."/>
            <person name="Permina E."/>
            <person name="Stockwell P."/>
            <person name="Gilligan J."/>
            <person name="Le Lec M.F."/>
            <person name="Gruber M.A.M."/>
            <person name="Quinn O."/>
            <person name="Lovegrove M."/>
            <person name="Duncan E.J."/>
            <person name="Remnant E.J."/>
            <person name="Van Eeckhoven J."/>
            <person name="Graham B."/>
            <person name="Knapp R.A."/>
            <person name="Langford K.W."/>
            <person name="Kronenberg Z."/>
            <person name="Press M.O."/>
            <person name="Eacker S.M."/>
            <person name="Wilson-Rankin E.E."/>
            <person name="Purcell J."/>
            <person name="Lester P.J."/>
            <person name="Dearden P.K."/>
        </authorList>
    </citation>
    <scope>NUCLEOTIDE SEQUENCE</scope>
    <source>
        <strain evidence="1">Marl-1</strain>
    </source>
</reference>
<accession>A0A834JEM0</accession>
<dbReference type="Proteomes" id="UP000614350">
    <property type="component" value="Unassembled WGS sequence"/>
</dbReference>
<protein>
    <submittedName>
        <fullName evidence="1">Uncharacterized protein</fullName>
    </submittedName>
</protein>
<gene>
    <name evidence="1" type="ORF">HZH66_012476</name>
</gene>
<organism evidence="1 2">
    <name type="scientific">Vespula vulgaris</name>
    <name type="common">Yellow jacket</name>
    <name type="synonym">Wasp</name>
    <dbReference type="NCBI Taxonomy" id="7454"/>
    <lineage>
        <taxon>Eukaryota</taxon>
        <taxon>Metazoa</taxon>
        <taxon>Ecdysozoa</taxon>
        <taxon>Arthropoda</taxon>
        <taxon>Hexapoda</taxon>
        <taxon>Insecta</taxon>
        <taxon>Pterygota</taxon>
        <taxon>Neoptera</taxon>
        <taxon>Endopterygota</taxon>
        <taxon>Hymenoptera</taxon>
        <taxon>Apocrita</taxon>
        <taxon>Aculeata</taxon>
        <taxon>Vespoidea</taxon>
        <taxon>Vespidae</taxon>
        <taxon>Vespinae</taxon>
        <taxon>Vespula</taxon>
    </lineage>
</organism>
<dbReference type="AlphaFoldDB" id="A0A834JEM0"/>
<comment type="caution">
    <text evidence="1">The sequence shown here is derived from an EMBL/GenBank/DDBJ whole genome shotgun (WGS) entry which is preliminary data.</text>
</comment>